<evidence type="ECO:0000259" key="3">
    <source>
        <dbReference type="PROSITE" id="PS51864"/>
    </source>
</evidence>
<feature type="binding site" evidence="1">
    <location>
        <position position="231"/>
    </location>
    <ligand>
        <name>Zn(2+)</name>
        <dbReference type="ChEBI" id="CHEBI:29105"/>
        <note>catalytic</note>
    </ligand>
</feature>
<dbReference type="SUPFAM" id="SSF55486">
    <property type="entry name" value="Metalloproteases ('zincins'), catalytic domain"/>
    <property type="match status" value="1"/>
</dbReference>
<reference evidence="4" key="1">
    <citation type="submission" date="2022-07" db="EMBL/GenBank/DDBJ databases">
        <title>Chromosome-level genome of Muraenolepis orangiensis.</title>
        <authorList>
            <person name="Kim J."/>
        </authorList>
    </citation>
    <scope>NUCLEOTIDE SEQUENCE</scope>
    <source>
        <strain evidence="4">KU_S4_2022</strain>
        <tissue evidence="4">Muscle</tissue>
    </source>
</reference>
<name>A0A9Q0DUU7_9TELE</name>
<dbReference type="EC" id="3.4.24.-" evidence="2"/>
<gene>
    <name evidence="4" type="ORF">NHX12_006453</name>
</gene>
<dbReference type="Gene3D" id="3.40.390.10">
    <property type="entry name" value="Collagenase (Catalytic Domain)"/>
    <property type="match status" value="1"/>
</dbReference>
<dbReference type="GO" id="GO:0006508">
    <property type="term" value="P:proteolysis"/>
    <property type="evidence" value="ECO:0007669"/>
    <property type="project" value="UniProtKB-KW"/>
</dbReference>
<feature type="binding site" evidence="1">
    <location>
        <position position="241"/>
    </location>
    <ligand>
        <name>Zn(2+)</name>
        <dbReference type="ChEBI" id="CHEBI:29105"/>
        <note>catalytic</note>
    </ligand>
</feature>
<dbReference type="SMART" id="SM00235">
    <property type="entry name" value="ZnMc"/>
    <property type="match status" value="1"/>
</dbReference>
<dbReference type="InterPro" id="IPR006026">
    <property type="entry name" value="Peptidase_Metallo"/>
</dbReference>
<dbReference type="PROSITE" id="PS51864">
    <property type="entry name" value="ASTACIN"/>
    <property type="match status" value="1"/>
</dbReference>
<keyword evidence="5" id="KW-1185">Reference proteome</keyword>
<comment type="caution">
    <text evidence="4">The sequence shown here is derived from an EMBL/GenBank/DDBJ whole genome shotgun (WGS) entry which is preliminary data.</text>
</comment>
<dbReference type="GO" id="GO:0004222">
    <property type="term" value="F:metalloendopeptidase activity"/>
    <property type="evidence" value="ECO:0007669"/>
    <property type="project" value="UniProtKB-UniRule"/>
</dbReference>
<protein>
    <recommendedName>
        <fullName evidence="2">Metalloendopeptidase</fullName>
        <ecNumber evidence="2">3.4.24.-</ecNumber>
    </recommendedName>
</protein>
<evidence type="ECO:0000313" key="5">
    <source>
        <dbReference type="Proteomes" id="UP001148018"/>
    </source>
</evidence>
<dbReference type="PANTHER" id="PTHR10127:SF899">
    <property type="entry name" value="ASTACIN-LIKE METALLOENDOPEPTIDASE-RELATED"/>
    <property type="match status" value="1"/>
</dbReference>
<keyword evidence="1 2" id="KW-0645">Protease</keyword>
<sequence length="386" mass="43829">MDSISDETCIHFVRARRDSTKDLLSFEPLTGGKVTFMLYGVSTPWAYGDAETTAALTCRFLFLSANSDSDLWTKQKNQNDPVTRARFHDDFLHHSPPRPRTSIQRCILPSYDDTEDTDEQLGATDAIEAANTGLDPCTAMGCTWPKNRNSFVYVPIYISPRYTKAERSVIIRSLVAFHSVSCIRFTWRRRHRDYIYFYPYTGCWSYIGRQGNRQMVSIQQRGCVYTQVIQHEVLHALGFHHEQARSDRDDFVQIMTENIQPGKLNNFDKVDTNNLATPYDYSSIMHYGRFAFSTKRGVLPTIVPTPDATAVIGKATQMSANDIERVNQLYQCSGVTLRLFPENRSAVVHGRPLATALVIARRFPLTTETEVCVPAAEAFPGDIHQM</sequence>
<dbReference type="PRINTS" id="PR00480">
    <property type="entry name" value="ASTACIN"/>
</dbReference>
<dbReference type="EMBL" id="JANIIK010000112">
    <property type="protein sequence ID" value="KAJ3594121.1"/>
    <property type="molecule type" value="Genomic_DNA"/>
</dbReference>
<keyword evidence="1 2" id="KW-0479">Metal-binding</keyword>
<evidence type="ECO:0000256" key="1">
    <source>
        <dbReference type="PROSITE-ProRule" id="PRU01211"/>
    </source>
</evidence>
<dbReference type="PANTHER" id="PTHR10127">
    <property type="entry name" value="DISCOIDIN, CUB, EGF, LAMININ , AND ZINC METALLOPROTEASE DOMAIN CONTAINING"/>
    <property type="match status" value="1"/>
</dbReference>
<comment type="caution">
    <text evidence="1">Lacks conserved residue(s) required for the propagation of feature annotation.</text>
</comment>
<feature type="domain" description="Peptidase M12A" evidence="3">
    <location>
        <begin position="138"/>
        <end position="333"/>
    </location>
</feature>
<comment type="cofactor">
    <cofactor evidence="1 2">
        <name>Zn(2+)</name>
        <dbReference type="ChEBI" id="CHEBI:29105"/>
    </cofactor>
    <text evidence="1 2">Binds 1 zinc ion per subunit.</text>
</comment>
<dbReference type="OrthoDB" id="291007at2759"/>
<dbReference type="Proteomes" id="UP001148018">
    <property type="component" value="Unassembled WGS sequence"/>
</dbReference>
<proteinExistence type="predicted"/>
<dbReference type="InterPro" id="IPR024079">
    <property type="entry name" value="MetalloPept_cat_dom_sf"/>
</dbReference>
<evidence type="ECO:0000256" key="2">
    <source>
        <dbReference type="RuleBase" id="RU361183"/>
    </source>
</evidence>
<evidence type="ECO:0000313" key="4">
    <source>
        <dbReference type="EMBL" id="KAJ3594121.1"/>
    </source>
</evidence>
<keyword evidence="1 2" id="KW-0378">Hydrolase</keyword>
<keyword evidence="1 2" id="KW-0862">Zinc</keyword>
<dbReference type="GO" id="GO:0008270">
    <property type="term" value="F:zinc ion binding"/>
    <property type="evidence" value="ECO:0007669"/>
    <property type="project" value="UniProtKB-UniRule"/>
</dbReference>
<feature type="binding site" evidence="1">
    <location>
        <position position="235"/>
    </location>
    <ligand>
        <name>Zn(2+)</name>
        <dbReference type="ChEBI" id="CHEBI:29105"/>
        <note>catalytic</note>
    </ligand>
</feature>
<dbReference type="InterPro" id="IPR001506">
    <property type="entry name" value="Peptidase_M12A"/>
</dbReference>
<feature type="active site" evidence="1">
    <location>
        <position position="232"/>
    </location>
</feature>
<keyword evidence="1 2" id="KW-0482">Metalloprotease</keyword>
<organism evidence="4 5">
    <name type="scientific">Muraenolepis orangiensis</name>
    <name type="common">Patagonian moray cod</name>
    <dbReference type="NCBI Taxonomy" id="630683"/>
    <lineage>
        <taxon>Eukaryota</taxon>
        <taxon>Metazoa</taxon>
        <taxon>Chordata</taxon>
        <taxon>Craniata</taxon>
        <taxon>Vertebrata</taxon>
        <taxon>Euteleostomi</taxon>
        <taxon>Actinopterygii</taxon>
        <taxon>Neopterygii</taxon>
        <taxon>Teleostei</taxon>
        <taxon>Neoteleostei</taxon>
        <taxon>Acanthomorphata</taxon>
        <taxon>Zeiogadaria</taxon>
        <taxon>Gadariae</taxon>
        <taxon>Gadiformes</taxon>
        <taxon>Muraenolepidoidei</taxon>
        <taxon>Muraenolepididae</taxon>
        <taxon>Muraenolepis</taxon>
    </lineage>
</organism>
<dbReference type="AlphaFoldDB" id="A0A9Q0DUU7"/>
<dbReference type="Pfam" id="PF01400">
    <property type="entry name" value="Astacin"/>
    <property type="match status" value="1"/>
</dbReference>
<accession>A0A9Q0DUU7</accession>